<name>A0A974A6V2_9BRAD</name>
<comment type="caution">
    <text evidence="1">The sequence shown here is derived from an EMBL/GenBank/DDBJ whole genome shotgun (WGS) entry which is preliminary data.</text>
</comment>
<evidence type="ECO:0000313" key="1">
    <source>
        <dbReference type="EMBL" id="NVI50112.1"/>
    </source>
</evidence>
<protein>
    <submittedName>
        <fullName evidence="1">Transporter</fullName>
    </submittedName>
</protein>
<reference evidence="1" key="1">
    <citation type="submission" date="2020-06" db="EMBL/GenBank/DDBJ databases">
        <title>Whole Genome Sequence of Bradyrhizobium sp. Strain 1S1.</title>
        <authorList>
            <person name="Bromfield E.S.P."/>
            <person name="Cloutier S."/>
        </authorList>
    </citation>
    <scope>NUCLEOTIDE SEQUENCE [LARGE SCALE GENOMIC DNA]</scope>
    <source>
        <strain evidence="1">1S1</strain>
    </source>
</reference>
<organism evidence="1">
    <name type="scientific">Bradyrhizobium septentrionale</name>
    <dbReference type="NCBI Taxonomy" id="1404411"/>
    <lineage>
        <taxon>Bacteria</taxon>
        <taxon>Pseudomonadati</taxon>
        <taxon>Pseudomonadota</taxon>
        <taxon>Alphaproteobacteria</taxon>
        <taxon>Hyphomicrobiales</taxon>
        <taxon>Nitrobacteraceae</taxon>
        <taxon>Bradyrhizobium</taxon>
    </lineage>
</organism>
<dbReference type="AlphaFoldDB" id="A0A974A6V2"/>
<sequence length="335" mass="35863">MNRHGVGVQLTVSDAPVVVDASSDAPEARVASRLSLCLAYGMIAALSVVSNAKAQEAEPRSYSNTPIGLNFLIAGYAYSQGKLAFDPNTAIADTTFRSDTGVLAYVRSFELAGQSAKLDVIVPTSSFAAHGLVNGEPRERETLGLGDPRFRFSVNLFGAPALSAKEFASYRQDLIVGVSMQVSAPVGQYDNTKLLNLGGNRWSFRPEFGISKAWGPWTVELAPSVTFFSNNTDFFGGNTFSQAPIYAVQGHVIYTFQSGVWMALDGLYFAGGRTALNGVKSDNEQAITRAGLTVALPINRQNSLKLSASTGITTRTGSELTAVAIAWQYRWGDGY</sequence>
<accession>A0A974A6V2</accession>
<dbReference type="InterPro" id="IPR025737">
    <property type="entry name" value="FApF"/>
</dbReference>
<gene>
    <name evidence="1" type="ORF">HAP48_046200</name>
</gene>
<dbReference type="Pfam" id="PF13557">
    <property type="entry name" value="Phenol_MetA_deg"/>
    <property type="match status" value="1"/>
</dbReference>
<proteinExistence type="predicted"/>
<dbReference type="RefSeq" id="WP_166212931.1">
    <property type="nucleotide sequence ID" value="NZ_CP088285.1"/>
</dbReference>
<dbReference type="EMBL" id="JAAOLE020000001">
    <property type="protein sequence ID" value="NVI50112.1"/>
    <property type="molecule type" value="Genomic_DNA"/>
</dbReference>